<dbReference type="Gene3D" id="3.90.105.10">
    <property type="entry name" value="Molybdopterin biosynthesis moea protein, domain 2"/>
    <property type="match status" value="1"/>
</dbReference>
<evidence type="ECO:0000256" key="11">
    <source>
        <dbReference type="RuleBase" id="RU365090"/>
    </source>
</evidence>
<dbReference type="SUPFAM" id="SSF53218">
    <property type="entry name" value="Molybdenum cofactor biosynthesis proteins"/>
    <property type="match status" value="1"/>
</dbReference>
<dbReference type="FunFam" id="3.40.980.10:FF:000004">
    <property type="entry name" value="Molybdopterin molybdenumtransferase"/>
    <property type="match status" value="1"/>
</dbReference>
<dbReference type="Gene3D" id="2.40.340.10">
    <property type="entry name" value="MoeA, C-terminal, domain IV"/>
    <property type="match status" value="1"/>
</dbReference>
<keyword evidence="6 11" id="KW-0808">Transferase</keyword>
<dbReference type="CDD" id="cd00887">
    <property type="entry name" value="MoeA"/>
    <property type="match status" value="1"/>
</dbReference>
<dbReference type="RefSeq" id="WP_210680062.1">
    <property type="nucleotide sequence ID" value="NZ_JAGMWN010000001.1"/>
</dbReference>
<feature type="domain" description="MoaB/Mog" evidence="12">
    <location>
        <begin position="177"/>
        <end position="314"/>
    </location>
</feature>
<dbReference type="InterPro" id="IPR001453">
    <property type="entry name" value="MoaB/Mog_dom"/>
</dbReference>
<evidence type="ECO:0000313" key="14">
    <source>
        <dbReference type="Proteomes" id="UP000672602"/>
    </source>
</evidence>
<keyword evidence="14" id="KW-1185">Reference proteome</keyword>
<comment type="pathway">
    <text evidence="3 11">Cofactor biosynthesis; molybdopterin biosynthesis.</text>
</comment>
<dbReference type="NCBIfam" id="NF045515">
    <property type="entry name" value="Glp_gephyrin"/>
    <property type="match status" value="1"/>
</dbReference>
<dbReference type="GO" id="GO:0005829">
    <property type="term" value="C:cytosol"/>
    <property type="evidence" value="ECO:0007669"/>
    <property type="project" value="TreeGrafter"/>
</dbReference>
<evidence type="ECO:0000256" key="8">
    <source>
        <dbReference type="ARBA" id="ARBA00022842"/>
    </source>
</evidence>
<name>A0A8J7S2E9_9PROT</name>
<dbReference type="Proteomes" id="UP000672602">
    <property type="component" value="Unassembled WGS sequence"/>
</dbReference>
<protein>
    <recommendedName>
        <fullName evidence="11">Molybdopterin molybdenumtransferase</fullName>
        <ecNumber evidence="11">2.10.1.1</ecNumber>
    </recommendedName>
</protein>
<dbReference type="InterPro" id="IPR038987">
    <property type="entry name" value="MoeA-like"/>
</dbReference>
<evidence type="ECO:0000256" key="3">
    <source>
        <dbReference type="ARBA" id="ARBA00005046"/>
    </source>
</evidence>
<keyword evidence="8 11" id="KW-0460">Magnesium</keyword>
<evidence type="ECO:0000256" key="5">
    <source>
        <dbReference type="ARBA" id="ARBA00022505"/>
    </source>
</evidence>
<evidence type="ECO:0000256" key="10">
    <source>
        <dbReference type="ARBA" id="ARBA00047317"/>
    </source>
</evidence>
<reference evidence="13" key="1">
    <citation type="submission" date="2021-04" db="EMBL/GenBank/DDBJ databases">
        <authorList>
            <person name="Zhang D.-C."/>
        </authorList>
    </citation>
    <scope>NUCLEOTIDE SEQUENCE</scope>
    <source>
        <strain evidence="13">CGMCC 1.15697</strain>
    </source>
</reference>
<dbReference type="EC" id="2.10.1.1" evidence="11"/>
<evidence type="ECO:0000256" key="9">
    <source>
        <dbReference type="ARBA" id="ARBA00023150"/>
    </source>
</evidence>
<dbReference type="InterPro" id="IPR008284">
    <property type="entry name" value="MoCF_biosynth_CS"/>
</dbReference>
<dbReference type="InterPro" id="IPR005110">
    <property type="entry name" value="MoeA_linker/N"/>
</dbReference>
<comment type="catalytic activity">
    <reaction evidence="10">
        <text>adenylyl-molybdopterin + molybdate = Mo-molybdopterin + AMP + H(+)</text>
        <dbReference type="Rhea" id="RHEA:35047"/>
        <dbReference type="ChEBI" id="CHEBI:15378"/>
        <dbReference type="ChEBI" id="CHEBI:36264"/>
        <dbReference type="ChEBI" id="CHEBI:62727"/>
        <dbReference type="ChEBI" id="CHEBI:71302"/>
        <dbReference type="ChEBI" id="CHEBI:456215"/>
        <dbReference type="EC" id="2.10.1.1"/>
    </reaction>
</comment>
<accession>A0A8J7S2E9</accession>
<evidence type="ECO:0000256" key="2">
    <source>
        <dbReference type="ARBA" id="ARBA00002901"/>
    </source>
</evidence>
<dbReference type="InterPro" id="IPR036425">
    <property type="entry name" value="MoaB/Mog-like_dom_sf"/>
</dbReference>
<dbReference type="InterPro" id="IPR036135">
    <property type="entry name" value="MoeA_linker/N_sf"/>
</dbReference>
<evidence type="ECO:0000259" key="12">
    <source>
        <dbReference type="SMART" id="SM00852"/>
    </source>
</evidence>
<keyword evidence="7 11" id="KW-0479">Metal-binding</keyword>
<evidence type="ECO:0000256" key="4">
    <source>
        <dbReference type="ARBA" id="ARBA00010763"/>
    </source>
</evidence>
<dbReference type="PROSITE" id="PS01079">
    <property type="entry name" value="MOCF_BIOSYNTHESIS_2"/>
    <property type="match status" value="1"/>
</dbReference>
<dbReference type="GO" id="GO:0046872">
    <property type="term" value="F:metal ion binding"/>
    <property type="evidence" value="ECO:0007669"/>
    <property type="project" value="UniProtKB-UniRule"/>
</dbReference>
<dbReference type="SUPFAM" id="SSF63882">
    <property type="entry name" value="MoeA N-terminal region -like"/>
    <property type="match status" value="1"/>
</dbReference>
<comment type="function">
    <text evidence="2 11">Catalyzes the insertion of molybdate into adenylated molybdopterin with the concomitant release of AMP.</text>
</comment>
<dbReference type="SMART" id="SM00852">
    <property type="entry name" value="MoCF_biosynth"/>
    <property type="match status" value="1"/>
</dbReference>
<evidence type="ECO:0000256" key="1">
    <source>
        <dbReference type="ARBA" id="ARBA00001946"/>
    </source>
</evidence>
<gene>
    <name evidence="13" type="ORF">KAJ83_00505</name>
</gene>
<dbReference type="EMBL" id="JAGMWN010000001">
    <property type="protein sequence ID" value="MBP5855474.1"/>
    <property type="molecule type" value="Genomic_DNA"/>
</dbReference>
<dbReference type="AlphaFoldDB" id="A0A8J7S2E9"/>
<sequence length="405" mass="42333">MISVEEARTRILTGLEPVPGEQVSLPQALGRVLAEDTASRRTQPPRDVSAMDGYALRAADAAVAGATLSVVAEIPAGTSHDTALAPGECARIFTGAPLPPGADSILIQEDATRSEDGRHATFAEAAVAGRWVRKAGLDFAEGDLLLTAGRRLTARDIGLAAAMNRPWLFVHRRPRVAILATGDEIAMPGDPVGPHQIVSSNGPALAEAVRAAGGEPILLGIARDDRDSLRRMAEGARGADLLVTTGGASVGDHDLVAEVLGEAGLSIDFWKIAMRPGKPLMFGDFDGTPMLGLPGNPVSTLVCFLIFVRPALLRLAGHPANAPAVETRRVSLGAPLAANDRREDYLRATLRSDSAGTMAAFAFETQDSSMLSRLAAATCLIRRAPGAPPAETGDPVDILMFPDGF</sequence>
<evidence type="ECO:0000256" key="6">
    <source>
        <dbReference type="ARBA" id="ARBA00022679"/>
    </source>
</evidence>
<evidence type="ECO:0000256" key="7">
    <source>
        <dbReference type="ARBA" id="ARBA00022723"/>
    </source>
</evidence>
<dbReference type="Pfam" id="PF03453">
    <property type="entry name" value="MoeA_N"/>
    <property type="match status" value="1"/>
</dbReference>
<dbReference type="UniPathway" id="UPA00344"/>
<evidence type="ECO:0000313" key="13">
    <source>
        <dbReference type="EMBL" id="MBP5855474.1"/>
    </source>
</evidence>
<dbReference type="Gene3D" id="2.170.190.11">
    <property type="entry name" value="Molybdopterin biosynthesis moea protein, domain 3"/>
    <property type="match status" value="1"/>
</dbReference>
<comment type="cofactor">
    <cofactor evidence="1 11">
        <name>Mg(2+)</name>
        <dbReference type="ChEBI" id="CHEBI:18420"/>
    </cofactor>
</comment>
<dbReference type="Pfam" id="PF00994">
    <property type="entry name" value="MoCF_biosynth"/>
    <property type="match status" value="1"/>
</dbReference>
<comment type="caution">
    <text evidence="13">The sequence shown here is derived from an EMBL/GenBank/DDBJ whole genome shotgun (WGS) entry which is preliminary data.</text>
</comment>
<dbReference type="GO" id="GO:0006777">
    <property type="term" value="P:Mo-molybdopterin cofactor biosynthetic process"/>
    <property type="evidence" value="ECO:0007669"/>
    <property type="project" value="UniProtKB-UniRule"/>
</dbReference>
<organism evidence="13 14">
    <name type="scientific">Marivibrio halodurans</name>
    <dbReference type="NCBI Taxonomy" id="2039722"/>
    <lineage>
        <taxon>Bacteria</taxon>
        <taxon>Pseudomonadati</taxon>
        <taxon>Pseudomonadota</taxon>
        <taxon>Alphaproteobacteria</taxon>
        <taxon>Rhodospirillales</taxon>
        <taxon>Rhodospirillaceae</taxon>
        <taxon>Marivibrio</taxon>
    </lineage>
</organism>
<keyword evidence="5 11" id="KW-0500">Molybdenum</keyword>
<dbReference type="NCBIfam" id="TIGR00177">
    <property type="entry name" value="molyb_syn"/>
    <property type="match status" value="1"/>
</dbReference>
<dbReference type="GO" id="GO:0061599">
    <property type="term" value="F:molybdopterin molybdotransferase activity"/>
    <property type="evidence" value="ECO:0007669"/>
    <property type="project" value="UniProtKB-UniRule"/>
</dbReference>
<proteinExistence type="inferred from homology"/>
<dbReference type="SUPFAM" id="SSF63867">
    <property type="entry name" value="MoeA C-terminal domain-like"/>
    <property type="match status" value="1"/>
</dbReference>
<dbReference type="Gene3D" id="3.40.980.10">
    <property type="entry name" value="MoaB/Mog-like domain"/>
    <property type="match status" value="1"/>
</dbReference>
<dbReference type="InterPro" id="IPR005111">
    <property type="entry name" value="MoeA_C_domain_IV"/>
</dbReference>
<dbReference type="PANTHER" id="PTHR10192">
    <property type="entry name" value="MOLYBDOPTERIN BIOSYNTHESIS PROTEIN"/>
    <property type="match status" value="1"/>
</dbReference>
<dbReference type="Pfam" id="PF03454">
    <property type="entry name" value="MoeA_C"/>
    <property type="match status" value="1"/>
</dbReference>
<dbReference type="InterPro" id="IPR036688">
    <property type="entry name" value="MoeA_C_domain_IV_sf"/>
</dbReference>
<dbReference type="PANTHER" id="PTHR10192:SF5">
    <property type="entry name" value="GEPHYRIN"/>
    <property type="match status" value="1"/>
</dbReference>
<comment type="similarity">
    <text evidence="4 11">Belongs to the MoeA family.</text>
</comment>
<keyword evidence="9 11" id="KW-0501">Molybdenum cofactor biosynthesis</keyword>